<sequence>MNIRFLLDRPVRRLLAHHCSLVTSRSFFTCRVTSEMAPPLAVVPCFGQGRVLSIQSHTVQGYVGNKAAVFPLQLLGFDVDPINSVQFSNHTGYPVCRGQVLNGDELWSLIEGLEANGLLYYTHLLTVCDPVMGDEGTFYIPQNLVPVYAEKVLQLASIVTPNQFEAEKLTGCRNTLLFHRELVIS</sequence>
<dbReference type="InterPro" id="IPR029056">
    <property type="entry name" value="Ribokinase-like"/>
</dbReference>
<evidence type="ECO:0000313" key="9">
    <source>
        <dbReference type="Proteomes" id="UP000825935"/>
    </source>
</evidence>
<name>A0A8T2TR65_CERRI</name>
<evidence type="ECO:0000256" key="4">
    <source>
        <dbReference type="ARBA" id="ARBA00022741"/>
    </source>
</evidence>
<dbReference type="Proteomes" id="UP000825935">
    <property type="component" value="Chromosome 12"/>
</dbReference>
<keyword evidence="5" id="KW-0418">Kinase</keyword>
<organism evidence="8 9">
    <name type="scientific">Ceratopteris richardii</name>
    <name type="common">Triangle waterfern</name>
    <dbReference type="NCBI Taxonomy" id="49495"/>
    <lineage>
        <taxon>Eukaryota</taxon>
        <taxon>Viridiplantae</taxon>
        <taxon>Streptophyta</taxon>
        <taxon>Embryophyta</taxon>
        <taxon>Tracheophyta</taxon>
        <taxon>Polypodiopsida</taxon>
        <taxon>Polypodiidae</taxon>
        <taxon>Polypodiales</taxon>
        <taxon>Pteridineae</taxon>
        <taxon>Pteridaceae</taxon>
        <taxon>Parkerioideae</taxon>
        <taxon>Ceratopteris</taxon>
    </lineage>
</organism>
<dbReference type="GO" id="GO:0009443">
    <property type="term" value="P:pyridoxal 5'-phosphate salvage"/>
    <property type="evidence" value="ECO:0007669"/>
    <property type="project" value="InterPro"/>
</dbReference>
<evidence type="ECO:0000313" key="8">
    <source>
        <dbReference type="EMBL" id="KAH7423894.1"/>
    </source>
</evidence>
<proteinExistence type="inferred from homology"/>
<dbReference type="EMBL" id="CM035417">
    <property type="protein sequence ID" value="KAH7423894.1"/>
    <property type="molecule type" value="Genomic_DNA"/>
</dbReference>
<dbReference type="SUPFAM" id="SSF53613">
    <property type="entry name" value="Ribokinase-like"/>
    <property type="match status" value="1"/>
</dbReference>
<evidence type="ECO:0000256" key="5">
    <source>
        <dbReference type="ARBA" id="ARBA00022777"/>
    </source>
</evidence>
<dbReference type="Gene3D" id="3.40.1190.20">
    <property type="match status" value="1"/>
</dbReference>
<dbReference type="PANTHER" id="PTHR10534:SF2">
    <property type="entry name" value="PYRIDOXAL KINASE"/>
    <property type="match status" value="1"/>
</dbReference>
<reference evidence="8" key="1">
    <citation type="submission" date="2021-08" db="EMBL/GenBank/DDBJ databases">
        <title>WGS assembly of Ceratopteris richardii.</title>
        <authorList>
            <person name="Marchant D.B."/>
            <person name="Chen G."/>
            <person name="Jenkins J."/>
            <person name="Shu S."/>
            <person name="Leebens-Mack J."/>
            <person name="Grimwood J."/>
            <person name="Schmutz J."/>
            <person name="Soltis P."/>
            <person name="Soltis D."/>
            <person name="Chen Z.-H."/>
        </authorList>
    </citation>
    <scope>NUCLEOTIDE SEQUENCE</scope>
    <source>
        <strain evidence="8">Whitten #5841</strain>
        <tissue evidence="8">Leaf</tissue>
    </source>
</reference>
<dbReference type="InterPro" id="IPR013749">
    <property type="entry name" value="PM/HMP-P_kinase-1"/>
</dbReference>
<dbReference type="AlphaFoldDB" id="A0A8T2TR65"/>
<dbReference type="InterPro" id="IPR004625">
    <property type="entry name" value="PyrdxlKinase"/>
</dbReference>
<dbReference type="GO" id="GO:0008478">
    <property type="term" value="F:pyridoxal kinase activity"/>
    <property type="evidence" value="ECO:0007669"/>
    <property type="project" value="UniProtKB-EC"/>
</dbReference>
<dbReference type="OrthoDB" id="3689at2759"/>
<keyword evidence="3" id="KW-0808">Transferase</keyword>
<gene>
    <name evidence="8" type="ORF">KP509_12G079400</name>
</gene>
<evidence type="ECO:0000256" key="6">
    <source>
        <dbReference type="ARBA" id="ARBA00022840"/>
    </source>
</evidence>
<protein>
    <recommendedName>
        <fullName evidence="2">pyridoxal kinase</fullName>
        <ecNumber evidence="2">2.7.1.35</ecNumber>
    </recommendedName>
</protein>
<evidence type="ECO:0000256" key="2">
    <source>
        <dbReference type="ARBA" id="ARBA00012104"/>
    </source>
</evidence>
<dbReference type="PANTHER" id="PTHR10534">
    <property type="entry name" value="PYRIDOXAL KINASE"/>
    <property type="match status" value="1"/>
</dbReference>
<dbReference type="GO" id="GO:0005524">
    <property type="term" value="F:ATP binding"/>
    <property type="evidence" value="ECO:0007669"/>
    <property type="project" value="UniProtKB-KW"/>
</dbReference>
<keyword evidence="9" id="KW-1185">Reference proteome</keyword>
<evidence type="ECO:0000256" key="3">
    <source>
        <dbReference type="ARBA" id="ARBA00022679"/>
    </source>
</evidence>
<dbReference type="EC" id="2.7.1.35" evidence="2"/>
<feature type="domain" description="Pyridoxamine kinase/Phosphomethylpyrimidine kinase" evidence="7">
    <location>
        <begin position="125"/>
        <end position="171"/>
    </location>
</feature>
<dbReference type="GO" id="GO:0005829">
    <property type="term" value="C:cytosol"/>
    <property type="evidence" value="ECO:0007669"/>
    <property type="project" value="TreeGrafter"/>
</dbReference>
<evidence type="ECO:0000259" key="7">
    <source>
        <dbReference type="Pfam" id="PF08543"/>
    </source>
</evidence>
<comment type="similarity">
    <text evidence="1">Belongs to the pyridoxine kinase family.</text>
</comment>
<accession>A0A8T2TR65</accession>
<comment type="caution">
    <text evidence="8">The sequence shown here is derived from an EMBL/GenBank/DDBJ whole genome shotgun (WGS) entry which is preliminary data.</text>
</comment>
<keyword evidence="4" id="KW-0547">Nucleotide-binding</keyword>
<keyword evidence="6" id="KW-0067">ATP-binding</keyword>
<evidence type="ECO:0000256" key="1">
    <source>
        <dbReference type="ARBA" id="ARBA00008805"/>
    </source>
</evidence>
<dbReference type="Pfam" id="PF08543">
    <property type="entry name" value="Phos_pyr_kin"/>
    <property type="match status" value="1"/>
</dbReference>